<keyword evidence="1" id="KW-0732">Signal</keyword>
<dbReference type="PANTHER" id="PTHR19143:SF458">
    <property type="entry name" value="FIBRINOGEN C-TERMINAL DOMAIN-CONTAINING PROTEIN-RELATED"/>
    <property type="match status" value="1"/>
</dbReference>
<dbReference type="OrthoDB" id="6145874at2759"/>
<dbReference type="InterPro" id="IPR036056">
    <property type="entry name" value="Fibrinogen-like_C"/>
</dbReference>
<dbReference type="InterPro" id="IPR002181">
    <property type="entry name" value="Fibrinogen_a/b/g_C_dom"/>
</dbReference>
<dbReference type="CDD" id="cd00087">
    <property type="entry name" value="FReD"/>
    <property type="match status" value="1"/>
</dbReference>
<reference evidence="3 4" key="1">
    <citation type="journal article" date="2017" name="PLoS Biol.">
        <title>The sea cucumber genome provides insights into morphological evolution and visceral regeneration.</title>
        <authorList>
            <person name="Zhang X."/>
            <person name="Sun L."/>
            <person name="Yuan J."/>
            <person name="Sun Y."/>
            <person name="Gao Y."/>
            <person name="Zhang L."/>
            <person name="Li S."/>
            <person name="Dai H."/>
            <person name="Hamel J.F."/>
            <person name="Liu C."/>
            <person name="Yu Y."/>
            <person name="Liu S."/>
            <person name="Lin W."/>
            <person name="Guo K."/>
            <person name="Jin S."/>
            <person name="Xu P."/>
            <person name="Storey K.B."/>
            <person name="Huan P."/>
            <person name="Zhang T."/>
            <person name="Zhou Y."/>
            <person name="Zhang J."/>
            <person name="Lin C."/>
            <person name="Li X."/>
            <person name="Xing L."/>
            <person name="Huo D."/>
            <person name="Sun M."/>
            <person name="Wang L."/>
            <person name="Mercier A."/>
            <person name="Li F."/>
            <person name="Yang H."/>
            <person name="Xiang J."/>
        </authorList>
    </citation>
    <scope>NUCLEOTIDE SEQUENCE [LARGE SCALE GENOMIC DNA]</scope>
    <source>
        <strain evidence="3">Shaxun</strain>
        <tissue evidence="3">Muscle</tissue>
    </source>
</reference>
<keyword evidence="4" id="KW-1185">Reference proteome</keyword>
<dbReference type="Proteomes" id="UP000230750">
    <property type="component" value="Unassembled WGS sequence"/>
</dbReference>
<dbReference type="NCBIfam" id="NF040941">
    <property type="entry name" value="GGGWT_bact"/>
    <property type="match status" value="1"/>
</dbReference>
<feature type="chain" id="PRO_5013788911" evidence="1">
    <location>
        <begin position="24"/>
        <end position="279"/>
    </location>
</feature>
<evidence type="ECO:0000256" key="1">
    <source>
        <dbReference type="SAM" id="SignalP"/>
    </source>
</evidence>
<dbReference type="AlphaFoldDB" id="A0A2G8LI87"/>
<gene>
    <name evidence="3" type="ORF">BSL78_03100</name>
</gene>
<protein>
    <submittedName>
        <fullName evidence="3">Fibrinogen-like protein A</fullName>
    </submittedName>
</protein>
<dbReference type="Gene3D" id="3.90.215.10">
    <property type="entry name" value="Gamma Fibrinogen, chain A, domain 1"/>
    <property type="match status" value="1"/>
</dbReference>
<accession>A0A2G8LI87</accession>
<name>A0A2G8LI87_STIJA</name>
<dbReference type="InterPro" id="IPR050373">
    <property type="entry name" value="Fibrinogen_C-term_domain"/>
</dbReference>
<feature type="signal peptide" evidence="1">
    <location>
        <begin position="1"/>
        <end position="23"/>
    </location>
</feature>
<dbReference type="PANTHER" id="PTHR19143">
    <property type="entry name" value="FIBRINOGEN/TENASCIN/ANGIOPOEITIN"/>
    <property type="match status" value="1"/>
</dbReference>
<dbReference type="SMART" id="SM00186">
    <property type="entry name" value="FBG"/>
    <property type="match status" value="1"/>
</dbReference>
<evidence type="ECO:0000259" key="2">
    <source>
        <dbReference type="PROSITE" id="PS51406"/>
    </source>
</evidence>
<evidence type="ECO:0000313" key="3">
    <source>
        <dbReference type="EMBL" id="PIK59945.1"/>
    </source>
</evidence>
<feature type="domain" description="Fibrinogen C-terminal" evidence="2">
    <location>
        <begin position="52"/>
        <end position="279"/>
    </location>
</feature>
<organism evidence="3 4">
    <name type="scientific">Stichopus japonicus</name>
    <name type="common">Sea cucumber</name>
    <dbReference type="NCBI Taxonomy" id="307972"/>
    <lineage>
        <taxon>Eukaryota</taxon>
        <taxon>Metazoa</taxon>
        <taxon>Echinodermata</taxon>
        <taxon>Eleutherozoa</taxon>
        <taxon>Echinozoa</taxon>
        <taxon>Holothuroidea</taxon>
        <taxon>Aspidochirotacea</taxon>
        <taxon>Aspidochirotida</taxon>
        <taxon>Stichopodidae</taxon>
        <taxon>Apostichopus</taxon>
    </lineage>
</organism>
<sequence length="279" mass="32317">MNFKLSCFCILGVFLQEFLPTQSTNETNDLRVDDDSQHRERRSIESSSYFYYQEPQYPRDCKEVYEQCDDQTESGVFMIQPDDAPEPFNVHCNNSIDGGGWTVFQRRMDGSVDFYRNWNDYKTGFGFLHGEFWLGNDRISYITNQKNYEIRIDLNNVNGIPYFAKYNLFRISDEQSKYRLTHLGSYLSESTAGYDSMAYHRNQSFTTPDRDNDNDGSYNSGQYCHGGWWYRASCGGGSCTNLNGLYTAGNTYFKSIVWYGLPGGNSHIKFSELKVRPLS</sequence>
<dbReference type="InterPro" id="IPR014716">
    <property type="entry name" value="Fibrinogen_a/b/g_C_1"/>
</dbReference>
<dbReference type="GO" id="GO:0005615">
    <property type="term" value="C:extracellular space"/>
    <property type="evidence" value="ECO:0007669"/>
    <property type="project" value="TreeGrafter"/>
</dbReference>
<dbReference type="EMBL" id="MRZV01000069">
    <property type="protein sequence ID" value="PIK59945.1"/>
    <property type="molecule type" value="Genomic_DNA"/>
</dbReference>
<dbReference type="PROSITE" id="PS51406">
    <property type="entry name" value="FIBRINOGEN_C_2"/>
    <property type="match status" value="1"/>
</dbReference>
<evidence type="ECO:0000313" key="4">
    <source>
        <dbReference type="Proteomes" id="UP000230750"/>
    </source>
</evidence>
<dbReference type="SUPFAM" id="SSF56496">
    <property type="entry name" value="Fibrinogen C-terminal domain-like"/>
    <property type="match status" value="1"/>
</dbReference>
<dbReference type="Pfam" id="PF00147">
    <property type="entry name" value="Fibrinogen_C"/>
    <property type="match status" value="1"/>
</dbReference>
<comment type="caution">
    <text evidence="3">The sequence shown here is derived from an EMBL/GenBank/DDBJ whole genome shotgun (WGS) entry which is preliminary data.</text>
</comment>
<proteinExistence type="predicted"/>